<proteinExistence type="predicted"/>
<dbReference type="Proteomes" id="UP000662572">
    <property type="component" value="Unassembled WGS sequence"/>
</dbReference>
<dbReference type="RefSeq" id="WP_189484846.1">
    <property type="nucleotide sequence ID" value="NZ_BMZB01000001.1"/>
</dbReference>
<keyword evidence="2" id="KW-1185">Reference proteome</keyword>
<dbReference type="SUPFAM" id="SSF110087">
    <property type="entry name" value="DR1885-like metal-binding protein"/>
    <property type="match status" value="1"/>
</dbReference>
<dbReference type="PANTHER" id="PTHR36302:SF1">
    <property type="entry name" value="COPPER CHAPERONE PCU(A)C"/>
    <property type="match status" value="1"/>
</dbReference>
<protein>
    <recommendedName>
        <fullName evidence="3">Copper chaperone PCu(A)C</fullName>
    </recommendedName>
</protein>
<evidence type="ECO:0000313" key="2">
    <source>
        <dbReference type="Proteomes" id="UP000662572"/>
    </source>
</evidence>
<dbReference type="InterPro" id="IPR058248">
    <property type="entry name" value="Lxx211020-like"/>
</dbReference>
<dbReference type="InterPro" id="IPR007410">
    <property type="entry name" value="LpqE-like"/>
</dbReference>
<name>A0A918PUV2_9CAUL</name>
<accession>A0A918PUV2</accession>
<evidence type="ECO:0008006" key="3">
    <source>
        <dbReference type="Google" id="ProtNLM"/>
    </source>
</evidence>
<dbReference type="AlphaFoldDB" id="A0A918PUV2"/>
<reference evidence="1" key="1">
    <citation type="journal article" date="2014" name="Int. J. Syst. Evol. Microbiol.">
        <title>Complete genome sequence of Corynebacterium casei LMG S-19264T (=DSM 44701T), isolated from a smear-ripened cheese.</title>
        <authorList>
            <consortium name="US DOE Joint Genome Institute (JGI-PGF)"/>
            <person name="Walter F."/>
            <person name="Albersmeier A."/>
            <person name="Kalinowski J."/>
            <person name="Ruckert C."/>
        </authorList>
    </citation>
    <scope>NUCLEOTIDE SEQUENCE</scope>
    <source>
        <strain evidence="1">KCTC 32296</strain>
    </source>
</reference>
<dbReference type="Gene3D" id="2.60.40.1890">
    <property type="entry name" value="PCu(A)C copper chaperone"/>
    <property type="match status" value="1"/>
</dbReference>
<reference evidence="1" key="2">
    <citation type="submission" date="2020-09" db="EMBL/GenBank/DDBJ databases">
        <authorList>
            <person name="Sun Q."/>
            <person name="Kim S."/>
        </authorList>
    </citation>
    <scope>NUCLEOTIDE SEQUENCE</scope>
    <source>
        <strain evidence="1">KCTC 32296</strain>
    </source>
</reference>
<sequence>MKRFLALGVFALTLGACSDAQKTDGKVSEVIGVSVSEDKGVIKVTSTVDKNGSKIEAEFVLTNYGMRTPLGQNPNTGAYVTIENTGKTDERLVSASCACAARTELHTMSMADGQMSMSAVPEGFEIKAGEKLVLAPGGNHIMLFDLSTRPADGATQKVTLVFEKAGEITIDMPVSMTPAAPAAH</sequence>
<evidence type="ECO:0000313" key="1">
    <source>
        <dbReference type="EMBL" id="GGZ23548.1"/>
    </source>
</evidence>
<dbReference type="EMBL" id="BMZB01000001">
    <property type="protein sequence ID" value="GGZ23548.1"/>
    <property type="molecule type" value="Genomic_DNA"/>
</dbReference>
<comment type="caution">
    <text evidence="1">The sequence shown here is derived from an EMBL/GenBank/DDBJ whole genome shotgun (WGS) entry which is preliminary data.</text>
</comment>
<dbReference type="PROSITE" id="PS51257">
    <property type="entry name" value="PROKAR_LIPOPROTEIN"/>
    <property type="match status" value="1"/>
</dbReference>
<dbReference type="Pfam" id="PF04314">
    <property type="entry name" value="PCuAC"/>
    <property type="match status" value="1"/>
</dbReference>
<dbReference type="PANTHER" id="PTHR36302">
    <property type="entry name" value="BLR7088 PROTEIN"/>
    <property type="match status" value="1"/>
</dbReference>
<dbReference type="InterPro" id="IPR036182">
    <property type="entry name" value="PCuAC_sf"/>
</dbReference>
<organism evidence="1 2">
    <name type="scientific">Asticcacaulis endophyticus</name>
    <dbReference type="NCBI Taxonomy" id="1395890"/>
    <lineage>
        <taxon>Bacteria</taxon>
        <taxon>Pseudomonadati</taxon>
        <taxon>Pseudomonadota</taxon>
        <taxon>Alphaproteobacteria</taxon>
        <taxon>Caulobacterales</taxon>
        <taxon>Caulobacteraceae</taxon>
        <taxon>Asticcacaulis</taxon>
    </lineage>
</organism>
<gene>
    <name evidence="1" type="ORF">GCM10011273_05720</name>
</gene>